<gene>
    <name evidence="3" type="ORF">WUBG_04128</name>
</gene>
<feature type="compositionally biased region" description="Polar residues" evidence="1">
    <location>
        <begin position="397"/>
        <end position="408"/>
    </location>
</feature>
<dbReference type="Proteomes" id="UP000004810">
    <property type="component" value="Unassembled WGS sequence"/>
</dbReference>
<protein>
    <recommendedName>
        <fullName evidence="2">DOC domain-containing protein</fullName>
    </recommendedName>
</protein>
<reference evidence="4" key="1">
    <citation type="submission" date="2012-08" db="EMBL/GenBank/DDBJ databases">
        <title>The Genome Sequence of Wuchereria bancrofti.</title>
        <authorList>
            <person name="Nutman T.B."/>
            <person name="Fink D.L."/>
            <person name="Russ C."/>
            <person name="Young S."/>
            <person name="Zeng Q."/>
            <person name="Koehrsen M."/>
            <person name="Alvarado L."/>
            <person name="Berlin A."/>
            <person name="Chapman S.B."/>
            <person name="Chen Z."/>
            <person name="Freedman E."/>
            <person name="Gellesch M."/>
            <person name="Goldberg J."/>
            <person name="Griggs A."/>
            <person name="Gujja S."/>
            <person name="Heilman E.R."/>
            <person name="Heiman D."/>
            <person name="Hepburn T."/>
            <person name="Howarth C."/>
            <person name="Jen D."/>
            <person name="Larson L."/>
            <person name="Lewis B."/>
            <person name="Mehta T."/>
            <person name="Park D."/>
            <person name="Pearson M."/>
            <person name="Roberts A."/>
            <person name="Saif S."/>
            <person name="Shea T."/>
            <person name="Shenoy N."/>
            <person name="Sisk P."/>
            <person name="Stolte C."/>
            <person name="Sykes S."/>
            <person name="Walk T."/>
            <person name="White J."/>
            <person name="Yandava C."/>
            <person name="Haas B."/>
            <person name="Henn M.R."/>
            <person name="Nusbaum C."/>
            <person name="Birren B."/>
        </authorList>
    </citation>
    <scope>NUCLEOTIDE SEQUENCE [LARGE SCALE GENOMIC DNA]</scope>
    <source>
        <strain evidence="4">NA</strain>
    </source>
</reference>
<dbReference type="AlphaFoldDB" id="J9F629"/>
<name>J9F629_WUCBA</name>
<dbReference type="GO" id="GO:0005886">
    <property type="term" value="C:plasma membrane"/>
    <property type="evidence" value="ECO:0007669"/>
    <property type="project" value="TreeGrafter"/>
</dbReference>
<dbReference type="GO" id="GO:0007411">
    <property type="term" value="P:axon guidance"/>
    <property type="evidence" value="ECO:0007669"/>
    <property type="project" value="TreeGrafter"/>
</dbReference>
<evidence type="ECO:0000259" key="2">
    <source>
        <dbReference type="PROSITE" id="PS51284"/>
    </source>
</evidence>
<evidence type="ECO:0000256" key="1">
    <source>
        <dbReference type="SAM" id="MobiDB-lite"/>
    </source>
</evidence>
<organism evidence="3 4">
    <name type="scientific">Wuchereria bancrofti</name>
    <dbReference type="NCBI Taxonomy" id="6293"/>
    <lineage>
        <taxon>Eukaryota</taxon>
        <taxon>Metazoa</taxon>
        <taxon>Ecdysozoa</taxon>
        <taxon>Nematoda</taxon>
        <taxon>Chromadorea</taxon>
        <taxon>Rhabditida</taxon>
        <taxon>Spirurina</taxon>
        <taxon>Spiruromorpha</taxon>
        <taxon>Filarioidea</taxon>
        <taxon>Onchocercidae</taxon>
        <taxon>Wuchereria</taxon>
    </lineage>
</organism>
<evidence type="ECO:0000313" key="3">
    <source>
        <dbReference type="EMBL" id="EJW84962.1"/>
    </source>
</evidence>
<evidence type="ECO:0000313" key="4">
    <source>
        <dbReference type="Proteomes" id="UP000004810"/>
    </source>
</evidence>
<dbReference type="PANTHER" id="PTHR45943:SF1">
    <property type="entry name" value="E3 UBIQUITIN-PROTEIN LIGASE MYCBP2"/>
    <property type="match status" value="1"/>
</dbReference>
<accession>J9F629</accession>
<dbReference type="GO" id="GO:0005634">
    <property type="term" value="C:nucleus"/>
    <property type="evidence" value="ECO:0007669"/>
    <property type="project" value="TreeGrafter"/>
</dbReference>
<dbReference type="SMART" id="SM01337">
    <property type="entry name" value="APC10"/>
    <property type="match status" value="1"/>
</dbReference>
<dbReference type="PANTHER" id="PTHR45943">
    <property type="entry name" value="E3 UBIQUITIN-PROTEIN LIGASE MYCBP2"/>
    <property type="match status" value="1"/>
</dbReference>
<proteinExistence type="predicted"/>
<dbReference type="InterPro" id="IPR004939">
    <property type="entry name" value="APC_su10/DOC_dom"/>
</dbReference>
<comment type="caution">
    <text evidence="3">The sequence shown here is derived from an EMBL/GenBank/DDBJ whole genome shotgun (WGS) entry which is preliminary data.</text>
</comment>
<dbReference type="GO" id="GO:0061630">
    <property type="term" value="F:ubiquitin protein ligase activity"/>
    <property type="evidence" value="ECO:0007669"/>
    <property type="project" value="TreeGrafter"/>
</dbReference>
<dbReference type="EMBL" id="ADBV01001375">
    <property type="protein sequence ID" value="EJW84962.1"/>
    <property type="molecule type" value="Genomic_DNA"/>
</dbReference>
<dbReference type="PROSITE" id="PS51284">
    <property type="entry name" value="DOC"/>
    <property type="match status" value="1"/>
</dbReference>
<dbReference type="GO" id="GO:0008582">
    <property type="term" value="P:regulation of synaptic assembly at neuromuscular junction"/>
    <property type="evidence" value="ECO:0007669"/>
    <property type="project" value="TreeGrafter"/>
</dbReference>
<dbReference type="SUPFAM" id="SSF49785">
    <property type="entry name" value="Galactose-binding domain-like"/>
    <property type="match status" value="1"/>
</dbReference>
<feature type="region of interest" description="Disordered" evidence="1">
    <location>
        <begin position="385"/>
        <end position="408"/>
    </location>
</feature>
<sequence length="426" mass="48149">MEDITGILSYEASSRQAMIACLTDGNSETFWETGEEDKNRPRYVTIHCDIRSYKATLLTVYVDNIRDEGYRTCSVTVITAESDGRRRKIHSECLDHQFIGWIKCCILGLNSVQVIFRGNDPSLRIRQLRVFGTSTALDVLSTQCFTNRSFLKPSPSHQLLFNANQDDAFAVFQAIAAQAFSDEFSQEENGTLRQQVLDLLFSRIQLQPLQTFVCSHMISALEREVSSLREKAKRNYSYVCGLMEMLLKICGSRQGLEVVQCQVLETIECLSKLFTPSAVDCVNFTRNLLILITKVITLQIRDKMTRSLTSACLATHMTSVPTYWRIDRAVSTDIAYLAKQLLKNLSEGLLNEYWTIPVRTEIANEIMNLTSLNITHSYDGDNSGRIATDATDESASDEPNSSDFSEFINTSDSRSRMLKMENFGLP</sequence>
<dbReference type="InterPro" id="IPR008979">
    <property type="entry name" value="Galactose-bd-like_sf"/>
</dbReference>
<feature type="domain" description="DOC" evidence="2">
    <location>
        <begin position="1"/>
        <end position="157"/>
    </location>
</feature>
<dbReference type="Gene3D" id="2.60.120.260">
    <property type="entry name" value="Galactose-binding domain-like"/>
    <property type="match status" value="1"/>
</dbReference>